<proteinExistence type="predicted"/>
<sequence length="496" mass="56922">MKIETLIALPAAGKTDAILSHVLETKEKAVIASPSRVLSEQSYNKFKRMGGRAVLIDSTRLRSLKTVQASIMQSVKDGADVIFITHTALSNMERSKMFGDYALYIDEVPQLVEFNEYPFKSNLELITKHCEPIADESECLQNLVLKDSEKSAIKEKIESAKDGTDMIDSSLRGLYEALLEKKINVMVKHNEGHRKNGSKIVFLNDNKHGTWGDFKKVTIACANLFDTYSGKYLRYYANCDFVPSALESRLYFKEYKNTDRVNIILMTDSERWSRHQSETNNTFERLVDMVKNECGDDFIYTVNRDREACTNGIGERIPYGSYGLNSYIHHKNVAVMFSFNPQRWEIDILKGLANSCGLPTNEFLKARHVSDYLEPAFQLCLRCNLRDNKSKESVNLYVPDWALVDYLKTFLPNANVITDRMIPLECGERKGRKSFKKMFDFNEQENARFNGFKYRMKKKGKTLDPSDGESVEMVRVWITKQRKYNGNGESPERVIS</sequence>
<organism evidence="2 3">
    <name type="scientific">Escherichia phage Ec_Makalu_002</name>
    <dbReference type="NCBI Taxonomy" id="2682770"/>
    <lineage>
        <taxon>Viruses</taxon>
        <taxon>Duplodnaviria</taxon>
        <taxon>Heunggongvirae</taxon>
        <taxon>Uroviricota</taxon>
        <taxon>Caudoviricetes</taxon>
        <taxon>Pantevenvirales</taxon>
        <taxon>Straboviridae</taxon>
        <taxon>Krischvirus</taxon>
        <taxon>Krischvirus gec3s</taxon>
    </lineage>
</organism>
<dbReference type="Proteomes" id="UP000433151">
    <property type="component" value="Segment"/>
</dbReference>
<evidence type="ECO:0000313" key="2">
    <source>
        <dbReference type="EMBL" id="QGS83649.1"/>
    </source>
</evidence>
<evidence type="ECO:0000313" key="3">
    <source>
        <dbReference type="Proteomes" id="UP000433151"/>
    </source>
</evidence>
<dbReference type="InterPro" id="IPR027417">
    <property type="entry name" value="P-loop_NTPase"/>
</dbReference>
<accession>A0A650DFV1</accession>
<dbReference type="GO" id="GO:0005524">
    <property type="term" value="F:ATP binding"/>
    <property type="evidence" value="ECO:0007669"/>
    <property type="project" value="InterPro"/>
</dbReference>
<gene>
    <name evidence="2" type="ORF">Makalu002_044</name>
</gene>
<feature type="domain" description="DEAD/DEAH-box helicase" evidence="1">
    <location>
        <begin position="11"/>
        <end position="130"/>
    </location>
</feature>
<dbReference type="Gene3D" id="3.40.50.300">
    <property type="entry name" value="P-loop containing nucleotide triphosphate hydrolases"/>
    <property type="match status" value="1"/>
</dbReference>
<dbReference type="InterPro" id="IPR011545">
    <property type="entry name" value="DEAD/DEAH_box_helicase_dom"/>
</dbReference>
<dbReference type="EMBL" id="MN709127">
    <property type="protein sequence ID" value="QGS83649.1"/>
    <property type="molecule type" value="Genomic_DNA"/>
</dbReference>
<evidence type="ECO:0000259" key="1">
    <source>
        <dbReference type="Pfam" id="PF00270"/>
    </source>
</evidence>
<name>A0A650DFV1_9CAUD</name>
<dbReference type="Pfam" id="PF00270">
    <property type="entry name" value="DEAD"/>
    <property type="match status" value="1"/>
</dbReference>
<dbReference type="GO" id="GO:0003676">
    <property type="term" value="F:nucleic acid binding"/>
    <property type="evidence" value="ECO:0007669"/>
    <property type="project" value="InterPro"/>
</dbReference>
<protein>
    <recommendedName>
        <fullName evidence="1">DEAD/DEAH-box helicase domain-containing protein</fullName>
    </recommendedName>
</protein>
<reference evidence="2 3" key="1">
    <citation type="submission" date="2019-11" db="EMBL/GenBank/DDBJ databases">
        <title>Complete genome sequence of bacteriophage Ec_Makalu_002.</title>
        <authorList>
            <person name="Dhungana G."/>
            <person name="Malla R."/>
            <person name="Adhya S."/>
            <person name="Rajaure M."/>
        </authorList>
    </citation>
    <scope>NUCLEOTIDE SEQUENCE [LARGE SCALE GENOMIC DNA]</scope>
</reference>
<dbReference type="SUPFAM" id="SSF52540">
    <property type="entry name" value="P-loop containing nucleoside triphosphate hydrolases"/>
    <property type="match status" value="1"/>
</dbReference>